<evidence type="ECO:0000313" key="3">
    <source>
        <dbReference type="Proteomes" id="UP000189733"/>
    </source>
</evidence>
<dbReference type="STRING" id="1121442.SAMN02745702_00279"/>
<accession>A0A1T4VGV1</accession>
<dbReference type="Proteomes" id="UP000189733">
    <property type="component" value="Unassembled WGS sequence"/>
</dbReference>
<name>A0A1T4VGV1_9BACT</name>
<keyword evidence="3" id="KW-1185">Reference proteome</keyword>
<evidence type="ECO:0000256" key="1">
    <source>
        <dbReference type="SAM" id="MobiDB-lite"/>
    </source>
</evidence>
<dbReference type="OrthoDB" id="7278537at2"/>
<dbReference type="EMBL" id="FUYA01000001">
    <property type="protein sequence ID" value="SKA64165.1"/>
    <property type="molecule type" value="Genomic_DNA"/>
</dbReference>
<sequence>MSMQIMSAALMELGEEGIGSLKEDSELVRIMSVFYETERDAMLEEHPWNFALRRVELAEQVSGAAFGYARAFQLPSDALCVVDVEPEQNFELEGQSLLTDSPYVFLRYVRRIRHAKALPPTFRSALAARLAARVAKKITGSSAEKERMEVLYRERLRTAKSRDAQGGGRPAPQRPHAFISARES</sequence>
<dbReference type="RefSeq" id="WP_078683599.1">
    <property type="nucleotide sequence ID" value="NZ_FUYA01000001.1"/>
</dbReference>
<proteinExistence type="predicted"/>
<reference evidence="2 3" key="1">
    <citation type="submission" date="2017-02" db="EMBL/GenBank/DDBJ databases">
        <authorList>
            <person name="Peterson S.W."/>
        </authorList>
    </citation>
    <scope>NUCLEOTIDE SEQUENCE [LARGE SCALE GENOMIC DNA]</scope>
    <source>
        <strain evidence="2 3">DSM 18034</strain>
    </source>
</reference>
<feature type="region of interest" description="Disordered" evidence="1">
    <location>
        <begin position="158"/>
        <end position="184"/>
    </location>
</feature>
<gene>
    <name evidence="2" type="ORF">SAMN02745702_00279</name>
</gene>
<organism evidence="2 3">
    <name type="scientific">Desulfobaculum bizertense DSM 18034</name>
    <dbReference type="NCBI Taxonomy" id="1121442"/>
    <lineage>
        <taxon>Bacteria</taxon>
        <taxon>Pseudomonadati</taxon>
        <taxon>Thermodesulfobacteriota</taxon>
        <taxon>Desulfovibrionia</taxon>
        <taxon>Desulfovibrionales</taxon>
        <taxon>Desulfovibrionaceae</taxon>
        <taxon>Desulfobaculum</taxon>
    </lineage>
</organism>
<evidence type="ECO:0000313" key="2">
    <source>
        <dbReference type="EMBL" id="SKA64165.1"/>
    </source>
</evidence>
<protein>
    <submittedName>
        <fullName evidence="2">Uncharacterized protein</fullName>
    </submittedName>
</protein>
<dbReference type="AlphaFoldDB" id="A0A1T4VGV1"/>